<proteinExistence type="predicted"/>
<reference evidence="2" key="1">
    <citation type="journal article" date="2020" name="Stud. Mycol.">
        <title>101 Dothideomycetes genomes: a test case for predicting lifestyles and emergence of pathogens.</title>
        <authorList>
            <person name="Haridas S."/>
            <person name="Albert R."/>
            <person name="Binder M."/>
            <person name="Bloem J."/>
            <person name="Labutti K."/>
            <person name="Salamov A."/>
            <person name="Andreopoulos B."/>
            <person name="Baker S."/>
            <person name="Barry K."/>
            <person name="Bills G."/>
            <person name="Bluhm B."/>
            <person name="Cannon C."/>
            <person name="Castanera R."/>
            <person name="Culley D."/>
            <person name="Daum C."/>
            <person name="Ezra D."/>
            <person name="Gonzalez J."/>
            <person name="Henrissat B."/>
            <person name="Kuo A."/>
            <person name="Liang C."/>
            <person name="Lipzen A."/>
            <person name="Lutzoni F."/>
            <person name="Magnuson J."/>
            <person name="Mondo S."/>
            <person name="Nolan M."/>
            <person name="Ohm R."/>
            <person name="Pangilinan J."/>
            <person name="Park H.-J."/>
            <person name="Ramirez L."/>
            <person name="Alfaro M."/>
            <person name="Sun H."/>
            <person name="Tritt A."/>
            <person name="Yoshinaga Y."/>
            <person name="Zwiers L.-H."/>
            <person name="Turgeon B."/>
            <person name="Goodwin S."/>
            <person name="Spatafora J."/>
            <person name="Crous P."/>
            <person name="Grigoriev I."/>
        </authorList>
    </citation>
    <scope>NUCLEOTIDE SEQUENCE</scope>
    <source>
        <strain evidence="2">CBS 269.34</strain>
    </source>
</reference>
<organism evidence="2 3">
    <name type="scientific">Lophium mytilinum</name>
    <dbReference type="NCBI Taxonomy" id="390894"/>
    <lineage>
        <taxon>Eukaryota</taxon>
        <taxon>Fungi</taxon>
        <taxon>Dikarya</taxon>
        <taxon>Ascomycota</taxon>
        <taxon>Pezizomycotina</taxon>
        <taxon>Dothideomycetes</taxon>
        <taxon>Pleosporomycetidae</taxon>
        <taxon>Mytilinidiales</taxon>
        <taxon>Mytilinidiaceae</taxon>
        <taxon>Lophium</taxon>
    </lineage>
</organism>
<dbReference type="EMBL" id="MU004182">
    <property type="protein sequence ID" value="KAF2501366.1"/>
    <property type="molecule type" value="Genomic_DNA"/>
</dbReference>
<protein>
    <recommendedName>
        <fullName evidence="1">DUF8004 domain-containing protein</fullName>
    </recommendedName>
</protein>
<dbReference type="Pfam" id="PF26013">
    <property type="entry name" value="DUF8004"/>
    <property type="match status" value="1"/>
</dbReference>
<evidence type="ECO:0000259" key="1">
    <source>
        <dbReference type="Pfam" id="PF26013"/>
    </source>
</evidence>
<dbReference type="AlphaFoldDB" id="A0A6A6RAI4"/>
<evidence type="ECO:0000313" key="2">
    <source>
        <dbReference type="EMBL" id="KAF2501366.1"/>
    </source>
</evidence>
<sequence>MLSTLQPEIEVMYDLDHNEHSQMSARMRSVQMITQYLSSRKLDDLRNSRRRALSLLAWAEQDTIRWDAGYIESFVHLVGMMSPEVEAMAEFRRLSPVTRRNLGMSAKTLKLRTLEAEERLSTFDFSDMWEDPKNSANNPIFKSFTAFRQFLLNFYVEAYGVWPPSPNKGWLNRKAIQSLQEDFGALYDYLVNREVVWDSQEERPGKKWQMSNRDPEEEFQADSADLPLTDMLVGFDNKHGYLHIPHPYPLLPRFVNAPKAQAKKSFFSSLKKSKTDPTKDAKTHLQLSIVFSDATNIQRLGVSFAGNALIDYFEQFELAADLKGVSPRESRLGRWVLLYGVLQVLSKLSVDTQGLKYSEGVQYFLCADLKRTPPWETSSAHGMVEASQ</sequence>
<name>A0A6A6RAI4_9PEZI</name>
<accession>A0A6A6RAI4</accession>
<feature type="domain" description="DUF8004" evidence="1">
    <location>
        <begin position="31"/>
        <end position="125"/>
    </location>
</feature>
<evidence type="ECO:0000313" key="3">
    <source>
        <dbReference type="Proteomes" id="UP000799750"/>
    </source>
</evidence>
<feature type="non-terminal residue" evidence="2">
    <location>
        <position position="388"/>
    </location>
</feature>
<dbReference type="OrthoDB" id="5302380at2759"/>
<gene>
    <name evidence="2" type="ORF">BU16DRAFT_429850</name>
</gene>
<dbReference type="InterPro" id="IPR058317">
    <property type="entry name" value="DUF8004"/>
</dbReference>
<dbReference type="PANTHER" id="PTHR39601">
    <property type="entry name" value="CHORIOGENIN HMINOR"/>
    <property type="match status" value="1"/>
</dbReference>
<dbReference type="PANTHER" id="PTHR39601:SF2">
    <property type="entry name" value="CHORIOGENIN HMINOR"/>
    <property type="match status" value="1"/>
</dbReference>
<keyword evidence="3" id="KW-1185">Reference proteome</keyword>
<dbReference type="Proteomes" id="UP000799750">
    <property type="component" value="Unassembled WGS sequence"/>
</dbReference>